<feature type="compositionally biased region" description="Basic and acidic residues" evidence="1">
    <location>
        <begin position="40"/>
        <end position="69"/>
    </location>
</feature>
<evidence type="ECO:0000313" key="2">
    <source>
        <dbReference type="EMBL" id="KAF3587917.1"/>
    </source>
</evidence>
<evidence type="ECO:0000313" key="3">
    <source>
        <dbReference type="Proteomes" id="UP000712600"/>
    </source>
</evidence>
<evidence type="ECO:0000256" key="1">
    <source>
        <dbReference type="SAM" id="MobiDB-lite"/>
    </source>
</evidence>
<name>A0A8S9S421_BRACR</name>
<gene>
    <name evidence="2" type="ORF">F2Q69_00030594</name>
</gene>
<accession>A0A8S9S421</accession>
<protein>
    <submittedName>
        <fullName evidence="2">Uncharacterized protein</fullName>
    </submittedName>
</protein>
<dbReference type="EMBL" id="QGKX02000088">
    <property type="protein sequence ID" value="KAF3587917.1"/>
    <property type="molecule type" value="Genomic_DNA"/>
</dbReference>
<dbReference type="OrthoDB" id="10401462at2759"/>
<sequence length="69" mass="8377">MDRLKNNVGDWKEKWWHHGDAAKPTFISDYQWRNVRPRIHRDPTPEEQAELERQAEVHTSQLRDDLNLD</sequence>
<dbReference type="AlphaFoldDB" id="A0A8S9S421"/>
<proteinExistence type="predicted"/>
<organism evidence="2 3">
    <name type="scientific">Brassica cretica</name>
    <name type="common">Mustard</name>
    <dbReference type="NCBI Taxonomy" id="69181"/>
    <lineage>
        <taxon>Eukaryota</taxon>
        <taxon>Viridiplantae</taxon>
        <taxon>Streptophyta</taxon>
        <taxon>Embryophyta</taxon>
        <taxon>Tracheophyta</taxon>
        <taxon>Spermatophyta</taxon>
        <taxon>Magnoliopsida</taxon>
        <taxon>eudicotyledons</taxon>
        <taxon>Gunneridae</taxon>
        <taxon>Pentapetalae</taxon>
        <taxon>rosids</taxon>
        <taxon>malvids</taxon>
        <taxon>Brassicales</taxon>
        <taxon>Brassicaceae</taxon>
        <taxon>Brassiceae</taxon>
        <taxon>Brassica</taxon>
    </lineage>
</organism>
<dbReference type="Proteomes" id="UP000712600">
    <property type="component" value="Unassembled WGS sequence"/>
</dbReference>
<reference evidence="2" key="1">
    <citation type="submission" date="2019-12" db="EMBL/GenBank/DDBJ databases">
        <title>Genome sequencing and annotation of Brassica cretica.</title>
        <authorList>
            <person name="Studholme D.J."/>
            <person name="Sarris P."/>
        </authorList>
    </citation>
    <scope>NUCLEOTIDE SEQUENCE</scope>
    <source>
        <strain evidence="2">PFS-109/04</strain>
        <tissue evidence="2">Leaf</tissue>
    </source>
</reference>
<comment type="caution">
    <text evidence="2">The sequence shown here is derived from an EMBL/GenBank/DDBJ whole genome shotgun (WGS) entry which is preliminary data.</text>
</comment>
<feature type="region of interest" description="Disordered" evidence="1">
    <location>
        <begin position="38"/>
        <end position="69"/>
    </location>
</feature>